<dbReference type="GO" id="GO:0006515">
    <property type="term" value="P:protein quality control for misfolded or incompletely synthesized proteins"/>
    <property type="evidence" value="ECO:0007669"/>
    <property type="project" value="UniProtKB-UniRule"/>
</dbReference>
<dbReference type="InterPro" id="IPR046336">
    <property type="entry name" value="Lon_prtase_N_sf"/>
</dbReference>
<dbReference type="Gene3D" id="1.20.58.1480">
    <property type="match status" value="1"/>
</dbReference>
<dbReference type="GO" id="GO:0005737">
    <property type="term" value="C:cytoplasm"/>
    <property type="evidence" value="ECO:0007669"/>
    <property type="project" value="UniProtKB-SubCell"/>
</dbReference>
<dbReference type="EMBL" id="SRKY01000001">
    <property type="protein sequence ID" value="THH38808.1"/>
    <property type="molecule type" value="Genomic_DNA"/>
</dbReference>
<dbReference type="RefSeq" id="WP_136461720.1">
    <property type="nucleotide sequence ID" value="NZ_SRKY01000001.1"/>
</dbReference>
<dbReference type="InterPro" id="IPR015947">
    <property type="entry name" value="PUA-like_sf"/>
</dbReference>
<dbReference type="GO" id="GO:0004176">
    <property type="term" value="F:ATP-dependent peptidase activity"/>
    <property type="evidence" value="ECO:0007669"/>
    <property type="project" value="UniProtKB-UniRule"/>
</dbReference>
<dbReference type="SUPFAM" id="SSF88697">
    <property type="entry name" value="PUA domain-like"/>
    <property type="match status" value="1"/>
</dbReference>
<evidence type="ECO:0000256" key="11">
    <source>
        <dbReference type="PIRNR" id="PIRNR001174"/>
    </source>
</evidence>
<dbReference type="InterPro" id="IPR020568">
    <property type="entry name" value="Ribosomal_Su5_D2-typ_SF"/>
</dbReference>
<keyword evidence="4 10" id="KW-0547">Nucleotide-binding</keyword>
<dbReference type="InterPro" id="IPR003593">
    <property type="entry name" value="AAA+_ATPase"/>
</dbReference>
<dbReference type="Pfam" id="PF22667">
    <property type="entry name" value="Lon_lid"/>
    <property type="match status" value="1"/>
</dbReference>
<dbReference type="InterPro" id="IPR008268">
    <property type="entry name" value="Peptidase_S16_AS"/>
</dbReference>
<dbReference type="InterPro" id="IPR008269">
    <property type="entry name" value="Lon_proteolytic"/>
</dbReference>
<dbReference type="NCBIfam" id="NF008053">
    <property type="entry name" value="PRK10787.1"/>
    <property type="match status" value="1"/>
</dbReference>
<name>A0A4S4NKI3_9RHOB</name>
<dbReference type="HAMAP" id="MF_01973">
    <property type="entry name" value="lon_bact"/>
    <property type="match status" value="1"/>
</dbReference>
<evidence type="ECO:0000256" key="2">
    <source>
        <dbReference type="ARBA" id="ARBA00022490"/>
    </source>
</evidence>
<evidence type="ECO:0000256" key="7">
    <source>
        <dbReference type="ARBA" id="ARBA00022840"/>
    </source>
</evidence>
<evidence type="ECO:0000313" key="19">
    <source>
        <dbReference type="EMBL" id="THH38808.1"/>
    </source>
</evidence>
<dbReference type="SUPFAM" id="SSF52540">
    <property type="entry name" value="P-loop containing nucleoside triphosphate hydrolases"/>
    <property type="match status" value="1"/>
</dbReference>
<comment type="function">
    <text evidence="10">ATP-dependent serine protease that mediates the selective degradation of mutant and abnormal proteins as well as certain short-lived regulatory proteins. Required for cellular homeostasis and for survival from DNA damage and developmental changes induced by stress. Degrades polypeptides processively to yield small peptide fragments that are 5 to 10 amino acids long. Binds to DNA in a double-stranded, site-specific manner.</text>
</comment>
<dbReference type="Pfam" id="PF02190">
    <property type="entry name" value="LON_substr_bdg"/>
    <property type="match status" value="1"/>
</dbReference>
<evidence type="ECO:0000256" key="14">
    <source>
        <dbReference type="PROSITE-ProRule" id="PRU01122"/>
    </source>
</evidence>
<evidence type="ECO:0000256" key="16">
    <source>
        <dbReference type="SAM" id="Coils"/>
    </source>
</evidence>
<evidence type="ECO:0000313" key="20">
    <source>
        <dbReference type="Proteomes" id="UP000306602"/>
    </source>
</evidence>
<dbReference type="GO" id="GO:0043565">
    <property type="term" value="F:sequence-specific DNA binding"/>
    <property type="evidence" value="ECO:0007669"/>
    <property type="project" value="UniProtKB-UniRule"/>
</dbReference>
<reference evidence="19 20" key="1">
    <citation type="submission" date="2019-04" db="EMBL/GenBank/DDBJ databases">
        <title>Shimia ponticola sp. nov., isolated from seawater.</title>
        <authorList>
            <person name="Kim Y.-O."/>
            <person name="Yoon J.-H."/>
        </authorList>
    </citation>
    <scope>NUCLEOTIDE SEQUENCE [LARGE SCALE GENOMIC DNA]</scope>
    <source>
        <strain evidence="19 20">MYP11</strain>
    </source>
</reference>
<dbReference type="PRINTS" id="PR00830">
    <property type="entry name" value="ENDOLAPTASE"/>
</dbReference>
<dbReference type="InterPro" id="IPR003111">
    <property type="entry name" value="Lon_prtase_N"/>
</dbReference>
<dbReference type="SUPFAM" id="SSF54211">
    <property type="entry name" value="Ribosomal protein S5 domain 2-like"/>
    <property type="match status" value="1"/>
</dbReference>
<dbReference type="EC" id="3.4.21.53" evidence="10 11"/>
<dbReference type="Pfam" id="PF00004">
    <property type="entry name" value="AAA"/>
    <property type="match status" value="1"/>
</dbReference>
<dbReference type="Gene3D" id="1.20.5.5270">
    <property type="match status" value="1"/>
</dbReference>
<dbReference type="InterPro" id="IPR014721">
    <property type="entry name" value="Ribsml_uS5_D2-typ_fold_subgr"/>
</dbReference>
<dbReference type="InterPro" id="IPR004815">
    <property type="entry name" value="Lon_bac/euk-typ"/>
</dbReference>
<feature type="coiled-coil region" evidence="16">
    <location>
        <begin position="249"/>
        <end position="279"/>
    </location>
</feature>
<dbReference type="SMART" id="SM00464">
    <property type="entry name" value="LON"/>
    <property type="match status" value="1"/>
</dbReference>
<keyword evidence="5 10" id="KW-0378">Hydrolase</keyword>
<dbReference type="FunFam" id="1.20.5.5270:FF:000002">
    <property type="entry name" value="Lon protease homolog"/>
    <property type="match status" value="1"/>
</dbReference>
<dbReference type="PROSITE" id="PS51787">
    <property type="entry name" value="LON_N"/>
    <property type="match status" value="1"/>
</dbReference>
<evidence type="ECO:0000256" key="9">
    <source>
        <dbReference type="ARBA" id="ARBA00050665"/>
    </source>
</evidence>
<comment type="caution">
    <text evidence="19">The sequence shown here is derived from an EMBL/GenBank/DDBJ whole genome shotgun (WGS) entry which is preliminary data.</text>
</comment>
<dbReference type="CDD" id="cd19500">
    <property type="entry name" value="RecA-like_Lon"/>
    <property type="match status" value="1"/>
</dbReference>
<comment type="similarity">
    <text evidence="10 11 14 15">Belongs to the peptidase S16 family.</text>
</comment>
<evidence type="ECO:0000256" key="6">
    <source>
        <dbReference type="ARBA" id="ARBA00022825"/>
    </source>
</evidence>
<gene>
    <name evidence="10" type="primary">lon</name>
    <name evidence="19" type="ORF">E4Z66_04425</name>
</gene>
<evidence type="ECO:0000256" key="15">
    <source>
        <dbReference type="RuleBase" id="RU000591"/>
    </source>
</evidence>
<comment type="subunit">
    <text evidence="10 11">Homohexamer. Organized in a ring with a central cavity.</text>
</comment>
<dbReference type="SMART" id="SM00382">
    <property type="entry name" value="AAA"/>
    <property type="match status" value="1"/>
</dbReference>
<dbReference type="Proteomes" id="UP000306602">
    <property type="component" value="Unassembled WGS sequence"/>
</dbReference>
<dbReference type="PROSITE" id="PS01046">
    <property type="entry name" value="LON_SER"/>
    <property type="match status" value="1"/>
</dbReference>
<dbReference type="PANTHER" id="PTHR10046">
    <property type="entry name" value="ATP DEPENDENT LON PROTEASE FAMILY MEMBER"/>
    <property type="match status" value="1"/>
</dbReference>
<feature type="binding site" evidence="10 13">
    <location>
        <begin position="354"/>
        <end position="361"/>
    </location>
    <ligand>
        <name>ATP</name>
        <dbReference type="ChEBI" id="CHEBI:30616"/>
    </ligand>
</feature>
<dbReference type="Pfam" id="PF05362">
    <property type="entry name" value="Lon_C"/>
    <property type="match status" value="1"/>
</dbReference>
<evidence type="ECO:0000259" key="18">
    <source>
        <dbReference type="PROSITE" id="PS51787"/>
    </source>
</evidence>
<dbReference type="InterPro" id="IPR027543">
    <property type="entry name" value="Lon_bac"/>
</dbReference>
<comment type="subcellular location">
    <subcellularLocation>
        <location evidence="1 10 11">Cytoplasm</location>
    </subcellularLocation>
</comment>
<dbReference type="OrthoDB" id="9803599at2"/>
<dbReference type="NCBIfam" id="TIGR00763">
    <property type="entry name" value="lon"/>
    <property type="match status" value="1"/>
</dbReference>
<evidence type="ECO:0000256" key="4">
    <source>
        <dbReference type="ARBA" id="ARBA00022741"/>
    </source>
</evidence>
<feature type="domain" description="Lon N-terminal" evidence="18">
    <location>
        <begin position="9"/>
        <end position="202"/>
    </location>
</feature>
<sequence length="803" mass="88410">MQEPLNTSYPVLPLRDIVVFPHMIVPLFVGREKSVRALEEVMADDKQILLSSQIDASIDDPETDGIFKAGVLASVLQMLKLPDGTVKVLVEGQSRVRITDFIDNDNFFEASCEYLTEMPGDMATTEALLRSVADEFERYAKVKKNIPEEALTAVAETAEPAKLADLVAGHLGIEVQQKQDLLETLSVSERLEKVYGLMQGEMSVMQVEKKIKTRVKSQMERTQREYYLNEQMKAIQKELGDGEDGSNEIAELEEKIAATKLSKEAREKAEAELKKLRNMSPMSAEATVVRNYLDWMLAIPWGVKSRVKKDLGRAQNILDNDHYGLEKVKERIVEYLAVQQRSKKLKGPILCLVGPPGVGKTSLGKSVAKATGREFIRISLGGVRDESEIRGHRRTYIGSMPGKIIQALKKAKTTNPLILLDEIDKMGQDFRGDPASAMLEVLDPEQNGTFMDHYLEVEYDLSNVMFLTTSNSYNMPGPLLDRMEIIPLAGYTEDEKSEIAKQHLISKQIKNHGLKTKEFELTDDALQAIIRYYTREAGVRNLEREIAKVARKALTKIVRKEAETVTVTPENLDEFLGVRKYRYGLAEEKDQVGVVTGLAYTSVGGDLLHIEALKLPGKGRMKTTGKLGDVMKESIDAASSYVRSIAPEIGVKPPKFDTMDIHVHVPDGATPKDGPSAGLAMVTSIVSVLTGIPVKKDIAMTGEVSLRGNAMPIGGLKEKLLAALRGGIKTVLIPEENEKDLADIPDNVKEGMTIIPVTHVSEVLEHALVSQPEPIEWDEAAEEAAAAARAASAGGGFGQTTAH</sequence>
<keyword evidence="8 10" id="KW-0346">Stress response</keyword>
<dbReference type="Gene3D" id="3.30.230.10">
    <property type="match status" value="1"/>
</dbReference>
<dbReference type="GO" id="GO:0016887">
    <property type="term" value="F:ATP hydrolysis activity"/>
    <property type="evidence" value="ECO:0007669"/>
    <property type="project" value="UniProtKB-UniRule"/>
</dbReference>
<keyword evidence="16" id="KW-0175">Coiled coil</keyword>
<dbReference type="Gene3D" id="3.40.50.300">
    <property type="entry name" value="P-loop containing nucleotide triphosphate hydrolases"/>
    <property type="match status" value="1"/>
</dbReference>
<keyword evidence="20" id="KW-1185">Reference proteome</keyword>
<comment type="induction">
    <text evidence="10">By heat shock.</text>
</comment>
<dbReference type="GO" id="GO:0034605">
    <property type="term" value="P:cellular response to heat"/>
    <property type="evidence" value="ECO:0007669"/>
    <property type="project" value="UniProtKB-UniRule"/>
</dbReference>
<feature type="domain" description="Lon proteolytic" evidence="17">
    <location>
        <begin position="589"/>
        <end position="770"/>
    </location>
</feature>
<evidence type="ECO:0000256" key="1">
    <source>
        <dbReference type="ARBA" id="ARBA00004496"/>
    </source>
</evidence>
<keyword evidence="3 10" id="KW-0645">Protease</keyword>
<dbReference type="InterPro" id="IPR003959">
    <property type="entry name" value="ATPase_AAA_core"/>
</dbReference>
<dbReference type="FunFam" id="3.40.50.300:FF:000021">
    <property type="entry name" value="Lon protease homolog"/>
    <property type="match status" value="1"/>
</dbReference>
<evidence type="ECO:0000256" key="8">
    <source>
        <dbReference type="ARBA" id="ARBA00023016"/>
    </source>
</evidence>
<proteinExistence type="evidence at transcript level"/>
<dbReference type="GO" id="GO:0004252">
    <property type="term" value="F:serine-type endopeptidase activity"/>
    <property type="evidence" value="ECO:0007669"/>
    <property type="project" value="UniProtKB-UniRule"/>
</dbReference>
<organism evidence="19 20">
    <name type="scientific">Aliishimia ponticola</name>
    <dbReference type="NCBI Taxonomy" id="2499833"/>
    <lineage>
        <taxon>Bacteria</taxon>
        <taxon>Pseudomonadati</taxon>
        <taxon>Pseudomonadota</taxon>
        <taxon>Alphaproteobacteria</taxon>
        <taxon>Rhodobacterales</taxon>
        <taxon>Paracoccaceae</taxon>
        <taxon>Aliishimia</taxon>
    </lineage>
</organism>
<accession>A0A4S4NKI3</accession>
<dbReference type="Gene3D" id="1.10.8.60">
    <property type="match status" value="1"/>
</dbReference>
<evidence type="ECO:0000256" key="3">
    <source>
        <dbReference type="ARBA" id="ARBA00022670"/>
    </source>
</evidence>
<keyword evidence="2 10" id="KW-0963">Cytoplasm</keyword>
<feature type="active site" evidence="10 12">
    <location>
        <position position="676"/>
    </location>
</feature>
<dbReference type="GO" id="GO:0005524">
    <property type="term" value="F:ATP binding"/>
    <property type="evidence" value="ECO:0007669"/>
    <property type="project" value="UniProtKB-UniRule"/>
</dbReference>
<keyword evidence="7 10" id="KW-0067">ATP-binding</keyword>
<dbReference type="InterPro" id="IPR027065">
    <property type="entry name" value="Lon_Prtase"/>
</dbReference>
<evidence type="ECO:0000259" key="17">
    <source>
        <dbReference type="PROSITE" id="PS51786"/>
    </source>
</evidence>
<feature type="active site" evidence="10 12">
    <location>
        <position position="719"/>
    </location>
</feature>
<keyword evidence="6 10" id="KW-0720">Serine protease</keyword>
<dbReference type="Gene3D" id="2.30.130.40">
    <property type="entry name" value="LON domain-like"/>
    <property type="match status" value="1"/>
</dbReference>
<evidence type="ECO:0000256" key="12">
    <source>
        <dbReference type="PIRSR" id="PIRSR001174-1"/>
    </source>
</evidence>
<dbReference type="AlphaFoldDB" id="A0A4S4NKI3"/>
<dbReference type="PIRSF" id="PIRSF001174">
    <property type="entry name" value="Lon_proteas"/>
    <property type="match status" value="1"/>
</dbReference>
<comment type="catalytic activity">
    <reaction evidence="9 10 11 14">
        <text>Hydrolysis of proteins in presence of ATP.</text>
        <dbReference type="EC" id="3.4.21.53"/>
    </reaction>
</comment>
<evidence type="ECO:0000256" key="10">
    <source>
        <dbReference type="HAMAP-Rule" id="MF_01973"/>
    </source>
</evidence>
<dbReference type="InterPro" id="IPR054594">
    <property type="entry name" value="Lon_lid"/>
</dbReference>
<evidence type="ECO:0000256" key="13">
    <source>
        <dbReference type="PIRSR" id="PIRSR001174-2"/>
    </source>
</evidence>
<dbReference type="InterPro" id="IPR027417">
    <property type="entry name" value="P-loop_NTPase"/>
</dbReference>
<dbReference type="PROSITE" id="PS51786">
    <property type="entry name" value="LON_PROTEOLYTIC"/>
    <property type="match status" value="1"/>
</dbReference>
<evidence type="ECO:0000256" key="5">
    <source>
        <dbReference type="ARBA" id="ARBA00022801"/>
    </source>
</evidence>
<protein>
    <recommendedName>
        <fullName evidence="10 11">Lon protease</fullName>
        <ecNumber evidence="10 11">3.4.21.53</ecNumber>
    </recommendedName>
    <alternativeName>
        <fullName evidence="10">ATP-dependent protease La</fullName>
    </alternativeName>
</protein>